<proteinExistence type="predicted"/>
<dbReference type="Gene3D" id="6.10.250.2140">
    <property type="match status" value="1"/>
</dbReference>
<dbReference type="AlphaFoldDB" id="A0A7U7G3Z5"/>
<gene>
    <name evidence="1" type="ORF">SACS_1823</name>
</gene>
<comment type="caution">
    <text evidence="1">The sequence shown here is derived from an EMBL/GenBank/DDBJ whole genome shotgun (WGS) entry which is preliminary data.</text>
</comment>
<reference evidence="1 2" key="2">
    <citation type="journal article" date="2014" name="PLoS ONE">
        <title>Evolution of mitochondria reconstructed from the energy metabolism of living bacteria.</title>
        <authorList>
            <person name="Degli Esposti M."/>
            <person name="Chouaia B."/>
            <person name="Comandatore F."/>
            <person name="Crotti E."/>
            <person name="Sassera D."/>
            <person name="Lievens P.M."/>
            <person name="Daffonchio D."/>
            <person name="Bandi C."/>
        </authorList>
    </citation>
    <scope>NUCLEOTIDE SEQUENCE [LARGE SCALE GENOMIC DNA]</scope>
    <source>
        <strain evidence="2">AM169</strain>
    </source>
</reference>
<dbReference type="Proteomes" id="UP000027590">
    <property type="component" value="Unassembled WGS sequence"/>
</dbReference>
<organism evidence="1 2">
    <name type="scientific">Parasaccharibacter apium</name>
    <dbReference type="NCBI Taxonomy" id="1510841"/>
    <lineage>
        <taxon>Bacteria</taxon>
        <taxon>Pseudomonadati</taxon>
        <taxon>Pseudomonadota</taxon>
        <taxon>Alphaproteobacteria</taxon>
        <taxon>Acetobacterales</taxon>
        <taxon>Acetobacteraceae</taxon>
        <taxon>Parasaccharibacter</taxon>
    </lineage>
</organism>
<evidence type="ECO:0000313" key="2">
    <source>
        <dbReference type="Proteomes" id="UP000027590"/>
    </source>
</evidence>
<dbReference type="EMBL" id="CBLY010000008">
    <property type="protein sequence ID" value="CDG32684.1"/>
    <property type="molecule type" value="Genomic_DNA"/>
</dbReference>
<dbReference type="Pfam" id="PF10938">
    <property type="entry name" value="YfdX"/>
    <property type="match status" value="1"/>
</dbReference>
<protein>
    <recommendedName>
        <fullName evidence="3">YfdX family protein</fullName>
    </recommendedName>
</protein>
<sequence length="271" mass="28598">MIGMTCILRRGLQPSAWEGILHPMNKDISMRFNTLHKGLALSLFGLGALTTSAFADDAAPASNNAPAAVSSKHVKSVRKKEHRAFHHLSEHGQKAMANIVQAQQFLAAGQSEQALPALNAAVTHLQAAAKAREQFTAAEADLHPAPQHPVSSSHTPQNGPTDWVPVGGEVIATDMLEPSKKSAVATANAQLKAGQTDQAAQTLQLVGQDIDFIIALAPLNQLQGFVNRALIFAQGHNPQAANVALNDALNTLVFVSENVVTEATAAAQKTK</sequence>
<dbReference type="InterPro" id="IPR021236">
    <property type="entry name" value="Uncharacterised_YfdX"/>
</dbReference>
<name>A0A7U7G3Z5_9PROT</name>
<evidence type="ECO:0008006" key="3">
    <source>
        <dbReference type="Google" id="ProtNLM"/>
    </source>
</evidence>
<reference evidence="1 2" key="1">
    <citation type="journal article" date="2014" name="Genome Biol. Evol.">
        <title>Acetic acid bacteria genomes reveal functional traits for adaptation to life in insect guts.</title>
        <authorList>
            <person name="Chouaia B."/>
            <person name="Gaiarsa S."/>
            <person name="Crotti E."/>
            <person name="Comandatore F."/>
            <person name="Degli Esposti M."/>
            <person name="Ricci I."/>
            <person name="Alma A."/>
            <person name="Favia G."/>
            <person name="Bandi C."/>
            <person name="Daffonchio D."/>
        </authorList>
    </citation>
    <scope>NUCLEOTIDE SEQUENCE [LARGE SCALE GENOMIC DNA]</scope>
    <source>
        <strain evidence="2">AM169</strain>
    </source>
</reference>
<accession>A0A7U7G3Z5</accession>
<evidence type="ECO:0000313" key="1">
    <source>
        <dbReference type="EMBL" id="CDG32684.1"/>
    </source>
</evidence>